<dbReference type="AlphaFoldDB" id="A0A5B8FHE3"/>
<dbReference type="Pfam" id="PF03009">
    <property type="entry name" value="GDPD"/>
    <property type="match status" value="1"/>
</dbReference>
<dbReference type="Gene3D" id="3.20.20.190">
    <property type="entry name" value="Phosphatidylinositol (PI) phosphodiesterase"/>
    <property type="match status" value="1"/>
</dbReference>
<dbReference type="SUPFAM" id="SSF51695">
    <property type="entry name" value="PLC-like phosphodiesterases"/>
    <property type="match status" value="1"/>
</dbReference>
<dbReference type="GO" id="GO:0008081">
    <property type="term" value="F:phosphoric diester hydrolase activity"/>
    <property type="evidence" value="ECO:0007669"/>
    <property type="project" value="InterPro"/>
</dbReference>
<name>A0A5B8FHE3_9RHOB</name>
<dbReference type="EMBL" id="CP040818">
    <property type="protein sequence ID" value="QDL92321.1"/>
    <property type="molecule type" value="Genomic_DNA"/>
</dbReference>
<evidence type="ECO:0000313" key="3">
    <source>
        <dbReference type="Proteomes" id="UP000305888"/>
    </source>
</evidence>
<dbReference type="Proteomes" id="UP000305888">
    <property type="component" value="Chromosome"/>
</dbReference>
<dbReference type="PANTHER" id="PTHR46211:SF1">
    <property type="entry name" value="GLYCEROPHOSPHODIESTER PHOSPHODIESTERASE, CYTOPLASMIC"/>
    <property type="match status" value="1"/>
</dbReference>
<evidence type="ECO:0000259" key="1">
    <source>
        <dbReference type="PROSITE" id="PS51704"/>
    </source>
</evidence>
<keyword evidence="3" id="KW-1185">Reference proteome</keyword>
<dbReference type="InterPro" id="IPR017946">
    <property type="entry name" value="PLC-like_Pdiesterase_TIM-brl"/>
</dbReference>
<organism evidence="2 3">
    <name type="scientific">Paroceanicella profunda</name>
    <dbReference type="NCBI Taxonomy" id="2579971"/>
    <lineage>
        <taxon>Bacteria</taxon>
        <taxon>Pseudomonadati</taxon>
        <taxon>Pseudomonadota</taxon>
        <taxon>Alphaproteobacteria</taxon>
        <taxon>Rhodobacterales</taxon>
        <taxon>Paracoccaceae</taxon>
        <taxon>Paroceanicella</taxon>
    </lineage>
</organism>
<dbReference type="KEGG" id="ppru:FDP22_11375"/>
<dbReference type="OrthoDB" id="384721at2"/>
<dbReference type="RefSeq" id="WP_138573035.1">
    <property type="nucleotide sequence ID" value="NZ_CP040818.1"/>
</dbReference>
<dbReference type="GO" id="GO:0006629">
    <property type="term" value="P:lipid metabolic process"/>
    <property type="evidence" value="ECO:0007669"/>
    <property type="project" value="InterPro"/>
</dbReference>
<sequence>MADLPDSFLTRPIAHRALHDRSKHRIENSRAAVSAAIAAGYGIEIDLQLSADGEAMVFHDDTLDRLTPETGPVTQRSTAELTRIPLTDGGETIPRFAEILSQVAGRVPLLVEIKDQTGCLGPQTGALEARAAALLGAYQGPVALMSFNPHAVAALARAAPGRPRGLTTCRFTPEDWPGTDQARCDSLTEIADFDRVGACFISHHHTDLETDPVARLTARRVPLLCWTIRSRAEERAARRIAANITFESYSAAIDLAAPAPKS</sequence>
<gene>
    <name evidence="2" type="ORF">FDP22_11375</name>
</gene>
<dbReference type="PANTHER" id="PTHR46211">
    <property type="entry name" value="GLYCEROPHOSPHORYL DIESTER PHOSPHODIESTERASE"/>
    <property type="match status" value="1"/>
</dbReference>
<feature type="domain" description="GP-PDE" evidence="1">
    <location>
        <begin position="10"/>
        <end position="257"/>
    </location>
</feature>
<dbReference type="PROSITE" id="PS51704">
    <property type="entry name" value="GP_PDE"/>
    <property type="match status" value="1"/>
</dbReference>
<proteinExistence type="predicted"/>
<reference evidence="2 3" key="1">
    <citation type="submission" date="2019-06" db="EMBL/GenBank/DDBJ databases">
        <title>Genome sequence of Rhodobacteraceae bacterium D4M1.</title>
        <authorList>
            <person name="Cao J."/>
        </authorList>
    </citation>
    <scope>NUCLEOTIDE SEQUENCE [LARGE SCALE GENOMIC DNA]</scope>
    <source>
        <strain evidence="2 3">D4M1</strain>
    </source>
</reference>
<dbReference type="InterPro" id="IPR030395">
    <property type="entry name" value="GP_PDE_dom"/>
</dbReference>
<protein>
    <submittedName>
        <fullName evidence="2">Phosphodiesterase</fullName>
    </submittedName>
</protein>
<accession>A0A5B8FHE3</accession>
<evidence type="ECO:0000313" key="2">
    <source>
        <dbReference type="EMBL" id="QDL92321.1"/>
    </source>
</evidence>